<protein>
    <submittedName>
        <fullName evidence="2">Transforming growth factor-beta receptor-associated protein 1</fullName>
    </submittedName>
</protein>
<dbReference type="GO" id="GO:0016020">
    <property type="term" value="C:membrane"/>
    <property type="evidence" value="ECO:0007669"/>
    <property type="project" value="TreeGrafter"/>
</dbReference>
<accession>A0A1C7LT02</accession>
<evidence type="ECO:0000313" key="2">
    <source>
        <dbReference type="EMBL" id="OBZ67658.1"/>
    </source>
</evidence>
<sequence length="775" mass="86763">MTSMRYPNFPRANVLVLGSNSVQSLLPSTLISQADALLENHRLEDVVNLADQQRRKLQAMMSVDLHEADELRYVYQRIGFQHLTETLFDDAGRHLFDGDLDPRVLISYYPELCGTLFSETDSVDVFAGVAEFMPTEMSIDEISKSPLPVVKFNMYILFARCVIVLVRFLLSLSTCDVPSSPPNNSLPIDLSPFRPARLHTLVGTDPVIANLVRNYSPHLSPNTREAPPTVELRKILGLAAREMLEVYLQKWRKKLSLQHPATSQSLQPMRMILDTVLAKLHAQANRSADLLALIIGPNNIVLSEIEPVLMQSGRYSALCELYRQCGEDTKLLETWSKLVDGEWTDEDVQDPLSRMFDLLNERRDRALIQRWGIWLTKKDSERALKLLMSLGSSKRKTEDDRILLQQIKDTNPAASIQFLEYLVLQRRSLDPELHMQLAMTYVDQLLSCLADESTSKLWRAKASSYASSRSETTFLSYFASTTPDSESKRVRLKTALFLQGSTSYDAEVIRSRLISHEKILKLELAIVDGKLGRHRSALSTLVHDLNDSTSAEAYFYGERYNLQQWTSLLVPVTPAGKRKVSPSPIQRVKTVNEDLKKELIKILLEVYMSGGEATAERTAHLLNAQAMNLDDLDVVSLIPPEWPLRILSTFLTRSFRRTLHAQHQGQIVKAISAGENLAVAEKTWLILREQGAVIEEAADEEDNEGSEKLGLQLEEAKGFPASFNEKIGIHDQGELGGEDEGLEPAAGGHVVDISVSPAKKGFSASDLGTDVDVGT</sequence>
<dbReference type="PANTHER" id="PTHR12894">
    <property type="entry name" value="CNH DOMAIN CONTAINING"/>
    <property type="match status" value="1"/>
</dbReference>
<organism evidence="2 3">
    <name type="scientific">Grifola frondosa</name>
    <name type="common">Maitake</name>
    <name type="synonym">Polyporus frondosus</name>
    <dbReference type="NCBI Taxonomy" id="5627"/>
    <lineage>
        <taxon>Eukaryota</taxon>
        <taxon>Fungi</taxon>
        <taxon>Dikarya</taxon>
        <taxon>Basidiomycota</taxon>
        <taxon>Agaricomycotina</taxon>
        <taxon>Agaricomycetes</taxon>
        <taxon>Polyporales</taxon>
        <taxon>Grifolaceae</taxon>
        <taxon>Grifola</taxon>
    </lineage>
</organism>
<keyword evidence="3" id="KW-1185">Reference proteome</keyword>
<dbReference type="InterPro" id="IPR019452">
    <property type="entry name" value="VPS39/TGF_beta_rcpt-assoc_1"/>
</dbReference>
<dbReference type="Proteomes" id="UP000092993">
    <property type="component" value="Unassembled WGS sequence"/>
</dbReference>
<keyword evidence="2" id="KW-0675">Receptor</keyword>
<dbReference type="GO" id="GO:0034058">
    <property type="term" value="P:endosomal vesicle fusion"/>
    <property type="evidence" value="ECO:0007669"/>
    <property type="project" value="TreeGrafter"/>
</dbReference>
<reference evidence="2 3" key="1">
    <citation type="submission" date="2016-03" db="EMBL/GenBank/DDBJ databases">
        <title>Whole genome sequencing of Grifola frondosa 9006-11.</title>
        <authorList>
            <person name="Min B."/>
            <person name="Park H."/>
            <person name="Kim J.-G."/>
            <person name="Cho H."/>
            <person name="Oh Y.-L."/>
            <person name="Kong W.-S."/>
            <person name="Choi I.-G."/>
        </authorList>
    </citation>
    <scope>NUCLEOTIDE SEQUENCE [LARGE SCALE GENOMIC DNA]</scope>
    <source>
        <strain evidence="2 3">9006-11</strain>
    </source>
</reference>
<feature type="domain" description="Vacuolar sorting protein 39/Transforming growth factor beta receptor-associated" evidence="1">
    <location>
        <begin position="273"/>
        <end position="351"/>
    </location>
</feature>
<dbReference type="STRING" id="5627.A0A1C7LT02"/>
<evidence type="ECO:0000313" key="3">
    <source>
        <dbReference type="Proteomes" id="UP000092993"/>
    </source>
</evidence>
<evidence type="ECO:0000259" key="1">
    <source>
        <dbReference type="Pfam" id="PF10366"/>
    </source>
</evidence>
<dbReference type="GO" id="GO:0005737">
    <property type="term" value="C:cytoplasm"/>
    <property type="evidence" value="ECO:0007669"/>
    <property type="project" value="TreeGrafter"/>
</dbReference>
<dbReference type="InterPro" id="IPR032914">
    <property type="entry name" value="Vam6/VPS39/TRAP1"/>
</dbReference>
<proteinExistence type="predicted"/>
<dbReference type="AlphaFoldDB" id="A0A1C7LT02"/>
<dbReference type="EMBL" id="LUGG01000023">
    <property type="protein sequence ID" value="OBZ67658.1"/>
    <property type="molecule type" value="Genomic_DNA"/>
</dbReference>
<gene>
    <name evidence="2" type="primary">TGFBRAP1</name>
    <name evidence="2" type="ORF">A0H81_12229</name>
</gene>
<dbReference type="PANTHER" id="PTHR12894:SF27">
    <property type="entry name" value="TRANSFORMING GROWTH FACTOR-BETA RECEPTOR-ASSOCIATED PROTEIN 1"/>
    <property type="match status" value="1"/>
</dbReference>
<comment type="caution">
    <text evidence="2">The sequence shown here is derived from an EMBL/GenBank/DDBJ whole genome shotgun (WGS) entry which is preliminary data.</text>
</comment>
<dbReference type="Pfam" id="PF10366">
    <property type="entry name" value="Vps39_1"/>
    <property type="match status" value="1"/>
</dbReference>
<dbReference type="OrthoDB" id="10258882at2759"/>
<name>A0A1C7LT02_GRIFR</name>
<dbReference type="GO" id="GO:0006914">
    <property type="term" value="P:autophagy"/>
    <property type="evidence" value="ECO:0007669"/>
    <property type="project" value="TreeGrafter"/>
</dbReference>
<dbReference type="OMA" id="ILLEVYM"/>